<evidence type="ECO:0000256" key="2">
    <source>
        <dbReference type="SAM" id="MobiDB-lite"/>
    </source>
</evidence>
<dbReference type="PANTHER" id="PTHR24133">
    <property type="entry name" value="ANKYRIN DOMAIN-CONTAINING"/>
    <property type="match status" value="1"/>
</dbReference>
<protein>
    <submittedName>
        <fullName evidence="3">Ankyrin</fullName>
    </submittedName>
</protein>
<name>A0A165ACX5_XYLHT</name>
<dbReference type="PROSITE" id="PS50297">
    <property type="entry name" value="ANK_REP_REGION"/>
    <property type="match status" value="1"/>
</dbReference>
<evidence type="ECO:0000313" key="4">
    <source>
        <dbReference type="Proteomes" id="UP000076632"/>
    </source>
</evidence>
<dbReference type="InterPro" id="IPR052391">
    <property type="entry name" value="E3_Ligase-Neurotoxin"/>
</dbReference>
<feature type="compositionally biased region" description="Basic and acidic residues" evidence="2">
    <location>
        <begin position="364"/>
        <end position="373"/>
    </location>
</feature>
<feature type="repeat" description="ANK" evidence="1">
    <location>
        <begin position="268"/>
        <end position="300"/>
    </location>
</feature>
<dbReference type="InterPro" id="IPR002110">
    <property type="entry name" value="Ankyrin_rpt"/>
</dbReference>
<feature type="region of interest" description="Disordered" evidence="2">
    <location>
        <begin position="336"/>
        <end position="388"/>
    </location>
</feature>
<proteinExistence type="predicted"/>
<organism evidence="3 4">
    <name type="scientific">Xylona heveae (strain CBS 132557 / TC161)</name>
    <dbReference type="NCBI Taxonomy" id="1328760"/>
    <lineage>
        <taxon>Eukaryota</taxon>
        <taxon>Fungi</taxon>
        <taxon>Dikarya</taxon>
        <taxon>Ascomycota</taxon>
        <taxon>Pezizomycotina</taxon>
        <taxon>Xylonomycetes</taxon>
        <taxon>Xylonales</taxon>
        <taxon>Xylonaceae</taxon>
        <taxon>Xylona</taxon>
    </lineage>
</organism>
<dbReference type="AlphaFoldDB" id="A0A165ACX5"/>
<accession>A0A165ACX5</accession>
<dbReference type="Proteomes" id="UP000076632">
    <property type="component" value="Unassembled WGS sequence"/>
</dbReference>
<dbReference type="RefSeq" id="XP_018185824.1">
    <property type="nucleotide sequence ID" value="XM_018335400.1"/>
</dbReference>
<dbReference type="SMART" id="SM00248">
    <property type="entry name" value="ANK"/>
    <property type="match status" value="3"/>
</dbReference>
<dbReference type="STRING" id="1328760.A0A165ACX5"/>
<dbReference type="Pfam" id="PF00023">
    <property type="entry name" value="Ank"/>
    <property type="match status" value="1"/>
</dbReference>
<dbReference type="EMBL" id="KV407463">
    <property type="protein sequence ID" value="KZF20269.1"/>
    <property type="molecule type" value="Genomic_DNA"/>
</dbReference>
<dbReference type="InterPro" id="IPR036770">
    <property type="entry name" value="Ankyrin_rpt-contain_sf"/>
</dbReference>
<dbReference type="Gene3D" id="1.25.40.20">
    <property type="entry name" value="Ankyrin repeat-containing domain"/>
    <property type="match status" value="2"/>
</dbReference>
<dbReference type="GeneID" id="28900537"/>
<feature type="compositionally biased region" description="Acidic residues" evidence="2">
    <location>
        <begin position="374"/>
        <end position="388"/>
    </location>
</feature>
<feature type="compositionally biased region" description="Polar residues" evidence="2">
    <location>
        <begin position="336"/>
        <end position="363"/>
    </location>
</feature>
<keyword evidence="4" id="KW-1185">Reference proteome</keyword>
<dbReference type="OrthoDB" id="426293at2759"/>
<keyword evidence="1" id="KW-0040">ANK repeat</keyword>
<dbReference type="SUPFAM" id="SSF48403">
    <property type="entry name" value="Ankyrin repeat"/>
    <property type="match status" value="1"/>
</dbReference>
<evidence type="ECO:0000256" key="1">
    <source>
        <dbReference type="PROSITE-ProRule" id="PRU00023"/>
    </source>
</evidence>
<reference evidence="3 4" key="1">
    <citation type="journal article" date="2016" name="Fungal Biol.">
        <title>The genome of Xylona heveae provides a window into fungal endophytism.</title>
        <authorList>
            <person name="Gazis R."/>
            <person name="Kuo A."/>
            <person name="Riley R."/>
            <person name="LaButti K."/>
            <person name="Lipzen A."/>
            <person name="Lin J."/>
            <person name="Amirebrahimi M."/>
            <person name="Hesse C.N."/>
            <person name="Spatafora J.W."/>
            <person name="Henrissat B."/>
            <person name="Hainaut M."/>
            <person name="Grigoriev I.V."/>
            <person name="Hibbett D.S."/>
        </authorList>
    </citation>
    <scope>NUCLEOTIDE SEQUENCE [LARGE SCALE GENOMIC DNA]</scope>
    <source>
        <strain evidence="3 4">TC161</strain>
    </source>
</reference>
<gene>
    <name evidence="3" type="ORF">L228DRAFT_270355</name>
</gene>
<sequence length="388" mass="43149">MDPGRVIPSGPNAFQIMNHRRLPDGIRMMLEGFVIASYQGSLTNMREFLIPILEFPHTSITIEETSKYFSEAFMHAIERYNFHISEFLFDQGPFKPRITPDHIIAAMRSRSFDILKLIRRHGWDMNASLDFGFVTSPPISLALGDEMLFRWLLYSGASINNRVQEDIDYTPLSAVVHWAVPSMVHVCFERGYADIRKGHLLHNVMYRGLYGSVEGIPELAQLALPHTFLRTESDCLHLIDYLLAWGANINYRLDETTSSMHASLEGASHATPLYLAACLGNIAAVRHLLERGADPDIKSLNGTHASDAAKALGYAKIAELLSTSTPELVHSLSTIDDEGASSTAPEGNGGNSSSQPEGNSGPQQEHEPYVEIREEGDDNYDDDDNDDD</sequence>
<dbReference type="PANTHER" id="PTHR24133:SF40">
    <property type="entry name" value="ANKYRIN REPEAT DOMAIN 44"/>
    <property type="match status" value="1"/>
</dbReference>
<dbReference type="PROSITE" id="PS50088">
    <property type="entry name" value="ANK_REPEAT"/>
    <property type="match status" value="1"/>
</dbReference>
<evidence type="ECO:0000313" key="3">
    <source>
        <dbReference type="EMBL" id="KZF20269.1"/>
    </source>
</evidence>
<dbReference type="InParanoid" id="A0A165ACX5"/>